<protein>
    <submittedName>
        <fullName evidence="2">Uncharacterized protein</fullName>
    </submittedName>
</protein>
<comment type="caution">
    <text evidence="2">The sequence shown here is derived from an EMBL/GenBank/DDBJ whole genome shotgun (WGS) entry which is preliminary data.</text>
</comment>
<organism evidence="2 3">
    <name type="scientific">Rotaria socialis</name>
    <dbReference type="NCBI Taxonomy" id="392032"/>
    <lineage>
        <taxon>Eukaryota</taxon>
        <taxon>Metazoa</taxon>
        <taxon>Spiralia</taxon>
        <taxon>Gnathifera</taxon>
        <taxon>Rotifera</taxon>
        <taxon>Eurotatoria</taxon>
        <taxon>Bdelloidea</taxon>
        <taxon>Philodinida</taxon>
        <taxon>Philodinidae</taxon>
        <taxon>Rotaria</taxon>
    </lineage>
</organism>
<feature type="region of interest" description="Disordered" evidence="1">
    <location>
        <begin position="1"/>
        <end position="28"/>
    </location>
</feature>
<dbReference type="AlphaFoldDB" id="A0A821XA75"/>
<evidence type="ECO:0000313" key="2">
    <source>
        <dbReference type="EMBL" id="CAF4940627.1"/>
    </source>
</evidence>
<keyword evidence="3" id="KW-1185">Reference proteome</keyword>
<gene>
    <name evidence="2" type="ORF">UJA718_LOCUS47304</name>
</gene>
<evidence type="ECO:0000313" key="3">
    <source>
        <dbReference type="Proteomes" id="UP000663873"/>
    </source>
</evidence>
<feature type="non-terminal residue" evidence="2">
    <location>
        <position position="1"/>
    </location>
</feature>
<proteinExistence type="predicted"/>
<dbReference type="Proteomes" id="UP000663873">
    <property type="component" value="Unassembled WGS sequence"/>
</dbReference>
<evidence type="ECO:0000256" key="1">
    <source>
        <dbReference type="SAM" id="MobiDB-lite"/>
    </source>
</evidence>
<reference evidence="2" key="1">
    <citation type="submission" date="2021-02" db="EMBL/GenBank/DDBJ databases">
        <authorList>
            <person name="Nowell W R."/>
        </authorList>
    </citation>
    <scope>NUCLEOTIDE SEQUENCE</scope>
</reference>
<name>A0A821XA75_9BILA</name>
<dbReference type="EMBL" id="CAJOBP010089005">
    <property type="protein sequence ID" value="CAF4940627.1"/>
    <property type="molecule type" value="Genomic_DNA"/>
</dbReference>
<accession>A0A821XA75</accession>
<sequence length="28" mass="2954">NDRGENKQSSFVPRTIIIGGKAAPGLNN</sequence>